<dbReference type="PANTHER" id="PTHR12196:SF2">
    <property type="entry name" value="DIPHTHINE--AMMONIA LIGASE"/>
    <property type="match status" value="1"/>
</dbReference>
<comment type="pathway">
    <text evidence="1">Protein modification; peptidyl-diphthamide biosynthesis.</text>
</comment>
<evidence type="ECO:0000256" key="1">
    <source>
        <dbReference type="ARBA" id="ARBA00005156"/>
    </source>
</evidence>
<dbReference type="SUPFAM" id="SSF55298">
    <property type="entry name" value="YjgF-like"/>
    <property type="match status" value="2"/>
</dbReference>
<dbReference type="CDD" id="cd01994">
    <property type="entry name" value="AANH_PF0828-like"/>
    <property type="match status" value="1"/>
</dbReference>
<dbReference type="InterPro" id="IPR030662">
    <property type="entry name" value="DPH6/MJ0570"/>
</dbReference>
<dbReference type="STRING" id="45607.A0A2T0FK12"/>
<dbReference type="EC" id="6.3.1.14" evidence="2"/>
<keyword evidence="6" id="KW-0067">ATP-binding</keyword>
<feature type="domain" description="Diphthamide synthase" evidence="10">
    <location>
        <begin position="4"/>
        <end position="203"/>
    </location>
</feature>
<dbReference type="InterPro" id="IPR035959">
    <property type="entry name" value="RutC-like_sf"/>
</dbReference>
<evidence type="ECO:0000256" key="7">
    <source>
        <dbReference type="ARBA" id="ARBA00029814"/>
    </source>
</evidence>
<dbReference type="PANTHER" id="PTHR12196">
    <property type="entry name" value="DOMAIN OF UNKNOWN FUNCTION 71 DUF71 -CONTAINING PROTEIN"/>
    <property type="match status" value="1"/>
</dbReference>
<dbReference type="Gene3D" id="3.40.50.620">
    <property type="entry name" value="HUPs"/>
    <property type="match status" value="1"/>
</dbReference>
<evidence type="ECO:0000313" key="11">
    <source>
        <dbReference type="EMBL" id="PRT55307.1"/>
    </source>
</evidence>
<protein>
    <recommendedName>
        <fullName evidence="3">Diphthine--ammonia ligase</fullName>
        <ecNumber evidence="2">6.3.1.14</ecNumber>
    </recommendedName>
    <alternativeName>
        <fullName evidence="7">Diphthamide synthase</fullName>
    </alternativeName>
    <alternativeName>
        <fullName evidence="8">Diphthamide synthetase</fullName>
    </alternativeName>
</protein>
<sequence length="574" mass="64193">MNILHCVQQGHELVALVNLHPKPCGSEEIDSYMFQTVGSRAIENLAECLDKPLYRDIISDNEEDVVETLVGIFSRVISDFPDIKAVSVGAIGSVYQQLRVDTACQRVGLESLTFLWQRDQIELLDEIIASGLDARIIKVAGIGLDESHLGKSLAECRPHLLKLNKMYGLHPCGEGGEYETMVFDGPIFKKSLVMMNSRVVEHASDDVFYLSFHTMTQPKEGNTMDFCLPVPPVLSDPFDSIDAQVSEPVHINPRRWCVTPWQAEKISNDTFQLTVAGDIEHVFAVLESFYAEHEFTLAHTRHVSVILSDMQQFASMNKRYVQYFNILNPPSRLCIEVPIQFEAEITVFGSKLLDGSSKCLHVQGRSFWAPANIGPYSQARLDFGLNYVAGQIGLLPASLTLESDLVKQALLALQNAYRVVSTIHGGGNWDILSATVFITNQAYHSLVQEIWQQTEFASVPLLVAEVCQLPRGAVVEWALQTFDTNLFEYQSTIDENDDFVWPARRKNVAEGFELQFGLYTFRQAPTARAPASSKYATIYTKNPGSLPDFQGQVIPVLNLWISRLPRDTVVQSLA</sequence>
<dbReference type="Gene3D" id="3.30.1330.40">
    <property type="entry name" value="RutC-like"/>
    <property type="match status" value="2"/>
</dbReference>
<dbReference type="GO" id="GO:0017178">
    <property type="term" value="F:diphthine-ammonia ligase activity"/>
    <property type="evidence" value="ECO:0007669"/>
    <property type="project" value="UniProtKB-EC"/>
</dbReference>
<dbReference type="GO" id="GO:0017183">
    <property type="term" value="P:protein histidyl modification to diphthamide"/>
    <property type="evidence" value="ECO:0007669"/>
    <property type="project" value="TreeGrafter"/>
</dbReference>
<dbReference type="RefSeq" id="XP_024665252.1">
    <property type="nucleotide sequence ID" value="XM_024809484.1"/>
</dbReference>
<evidence type="ECO:0000256" key="3">
    <source>
        <dbReference type="ARBA" id="ARBA00018426"/>
    </source>
</evidence>
<dbReference type="InterPro" id="IPR006175">
    <property type="entry name" value="YjgF/YER057c/UK114"/>
</dbReference>
<evidence type="ECO:0000256" key="4">
    <source>
        <dbReference type="ARBA" id="ARBA00022598"/>
    </source>
</evidence>
<dbReference type="OrthoDB" id="686384at2759"/>
<evidence type="ECO:0000256" key="2">
    <source>
        <dbReference type="ARBA" id="ARBA00012089"/>
    </source>
</evidence>
<evidence type="ECO:0000256" key="6">
    <source>
        <dbReference type="ARBA" id="ARBA00022840"/>
    </source>
</evidence>
<keyword evidence="5" id="KW-0547">Nucleotide-binding</keyword>
<dbReference type="AlphaFoldDB" id="A0A2T0FK12"/>
<dbReference type="Proteomes" id="UP000238350">
    <property type="component" value="Unassembled WGS sequence"/>
</dbReference>
<dbReference type="Pfam" id="PF01042">
    <property type="entry name" value="Ribonuc_L-PSP"/>
    <property type="match status" value="1"/>
</dbReference>
<dbReference type="GO" id="GO:0005524">
    <property type="term" value="F:ATP binding"/>
    <property type="evidence" value="ECO:0007669"/>
    <property type="project" value="UniProtKB-KW"/>
</dbReference>
<evidence type="ECO:0000259" key="10">
    <source>
        <dbReference type="Pfam" id="PF01902"/>
    </source>
</evidence>
<proteinExistence type="predicted"/>
<dbReference type="InterPro" id="IPR014729">
    <property type="entry name" value="Rossmann-like_a/b/a_fold"/>
</dbReference>
<dbReference type="GeneID" id="36516675"/>
<dbReference type="EMBL" id="NDIQ01000021">
    <property type="protein sequence ID" value="PRT55307.1"/>
    <property type="molecule type" value="Genomic_DNA"/>
</dbReference>
<dbReference type="Gene3D" id="3.90.1490.10">
    <property type="entry name" value="putative n-type atp pyrophosphatase, domain 2"/>
    <property type="match status" value="1"/>
</dbReference>
<accession>A0A2T0FK12</accession>
<evidence type="ECO:0000256" key="9">
    <source>
        <dbReference type="ARBA" id="ARBA00048108"/>
    </source>
</evidence>
<evidence type="ECO:0000256" key="8">
    <source>
        <dbReference type="ARBA" id="ARBA00031552"/>
    </source>
</evidence>
<dbReference type="FunFam" id="3.90.1490.10:FF:000001">
    <property type="entry name" value="Diphthine--ammonia ligase"/>
    <property type="match status" value="1"/>
</dbReference>
<reference evidence="11 12" key="1">
    <citation type="submission" date="2017-04" db="EMBL/GenBank/DDBJ databases">
        <title>Genome sequencing of [Candida] sorbophila.</title>
        <authorList>
            <person name="Ahn J.O."/>
        </authorList>
    </citation>
    <scope>NUCLEOTIDE SEQUENCE [LARGE SCALE GENOMIC DNA]</scope>
    <source>
        <strain evidence="11 12">DS02</strain>
    </source>
</reference>
<evidence type="ECO:0000256" key="5">
    <source>
        <dbReference type="ARBA" id="ARBA00022741"/>
    </source>
</evidence>
<keyword evidence="12" id="KW-1185">Reference proteome</keyword>
<dbReference type="Pfam" id="PF01902">
    <property type="entry name" value="Diphthami_syn_2"/>
    <property type="match status" value="1"/>
</dbReference>
<dbReference type="InterPro" id="IPR002761">
    <property type="entry name" value="Diphthami_syn_dom"/>
</dbReference>
<comment type="caution">
    <text evidence="11">The sequence shown here is derived from an EMBL/GenBank/DDBJ whole genome shotgun (WGS) entry which is preliminary data.</text>
</comment>
<dbReference type="NCBIfam" id="TIGR00290">
    <property type="entry name" value="MJ0570_dom"/>
    <property type="match status" value="1"/>
</dbReference>
<dbReference type="SUPFAM" id="SSF52402">
    <property type="entry name" value="Adenine nucleotide alpha hydrolases-like"/>
    <property type="match status" value="1"/>
</dbReference>
<keyword evidence="4 11" id="KW-0436">Ligase</keyword>
<comment type="catalytic activity">
    <reaction evidence="9">
        <text>diphthine-[translation elongation factor 2] + NH4(+) + ATP = diphthamide-[translation elongation factor 2] + AMP + diphosphate + H(+)</text>
        <dbReference type="Rhea" id="RHEA:19753"/>
        <dbReference type="Rhea" id="RHEA-COMP:10172"/>
        <dbReference type="Rhea" id="RHEA-COMP:10174"/>
        <dbReference type="ChEBI" id="CHEBI:15378"/>
        <dbReference type="ChEBI" id="CHEBI:16692"/>
        <dbReference type="ChEBI" id="CHEBI:28938"/>
        <dbReference type="ChEBI" id="CHEBI:30616"/>
        <dbReference type="ChEBI" id="CHEBI:33019"/>
        <dbReference type="ChEBI" id="CHEBI:82696"/>
        <dbReference type="ChEBI" id="CHEBI:456215"/>
        <dbReference type="EC" id="6.3.1.14"/>
    </reaction>
</comment>
<gene>
    <name evidence="11" type="ORF">B9G98_02927</name>
</gene>
<evidence type="ECO:0000313" key="12">
    <source>
        <dbReference type="Proteomes" id="UP000238350"/>
    </source>
</evidence>
<organism evidence="11 12">
    <name type="scientific">Wickerhamiella sorbophila</name>
    <dbReference type="NCBI Taxonomy" id="45607"/>
    <lineage>
        <taxon>Eukaryota</taxon>
        <taxon>Fungi</taxon>
        <taxon>Dikarya</taxon>
        <taxon>Ascomycota</taxon>
        <taxon>Saccharomycotina</taxon>
        <taxon>Dipodascomycetes</taxon>
        <taxon>Dipodascales</taxon>
        <taxon>Trichomonascaceae</taxon>
        <taxon>Wickerhamiella</taxon>
    </lineage>
</organism>
<name>A0A2T0FK12_9ASCO</name>